<gene>
    <name evidence="2" type="ORF">ACFQ19_06145</name>
</gene>
<keyword evidence="1" id="KW-0472">Membrane</keyword>
<evidence type="ECO:0000313" key="2">
    <source>
        <dbReference type="EMBL" id="MFD1065600.1"/>
    </source>
</evidence>
<evidence type="ECO:0000313" key="3">
    <source>
        <dbReference type="Proteomes" id="UP001597041"/>
    </source>
</evidence>
<sequence length="152" mass="16181">MLRTGEVNHNVSVVLIIISILAYGLLAMNSFNLLDDIESGGEARSFLEESLQDAGDELAGVTMEEQIEIFGSVVNFVAIASVIYAILGIVAAVFLTKRIRVRLVGILLIILGGVSVILTLVFGLIGIIASLGYLIAGIVALRKQKKAQNVIT</sequence>
<comment type="caution">
    <text evidence="2">The sequence shown here is derived from an EMBL/GenBank/DDBJ whole genome shotgun (WGS) entry which is preliminary data.</text>
</comment>
<dbReference type="EMBL" id="JBHTKK010000004">
    <property type="protein sequence ID" value="MFD1065600.1"/>
    <property type="molecule type" value="Genomic_DNA"/>
</dbReference>
<feature type="transmembrane region" description="Helical" evidence="1">
    <location>
        <begin position="73"/>
        <end position="96"/>
    </location>
</feature>
<accession>A0ABW3NGH1</accession>
<protein>
    <recommendedName>
        <fullName evidence="4">DUF4064 domain-containing protein</fullName>
    </recommendedName>
</protein>
<keyword evidence="1" id="KW-0812">Transmembrane</keyword>
<evidence type="ECO:0000256" key="1">
    <source>
        <dbReference type="SAM" id="Phobius"/>
    </source>
</evidence>
<keyword evidence="1" id="KW-1133">Transmembrane helix</keyword>
<reference evidence="3" key="1">
    <citation type="journal article" date="2019" name="Int. J. Syst. Evol. Microbiol.">
        <title>The Global Catalogue of Microorganisms (GCM) 10K type strain sequencing project: providing services to taxonomists for standard genome sequencing and annotation.</title>
        <authorList>
            <consortium name="The Broad Institute Genomics Platform"/>
            <consortium name="The Broad Institute Genome Sequencing Center for Infectious Disease"/>
            <person name="Wu L."/>
            <person name="Ma J."/>
        </authorList>
    </citation>
    <scope>NUCLEOTIDE SEQUENCE [LARGE SCALE GENOMIC DNA]</scope>
    <source>
        <strain evidence="3">CCUG 56608</strain>
    </source>
</reference>
<feature type="transmembrane region" description="Helical" evidence="1">
    <location>
        <begin position="103"/>
        <end position="136"/>
    </location>
</feature>
<evidence type="ECO:0008006" key="4">
    <source>
        <dbReference type="Google" id="ProtNLM"/>
    </source>
</evidence>
<organism evidence="2 3">
    <name type="scientific">Oceanobacillus locisalsi</name>
    <dbReference type="NCBI Taxonomy" id="546107"/>
    <lineage>
        <taxon>Bacteria</taxon>
        <taxon>Bacillati</taxon>
        <taxon>Bacillota</taxon>
        <taxon>Bacilli</taxon>
        <taxon>Bacillales</taxon>
        <taxon>Bacillaceae</taxon>
        <taxon>Oceanobacillus</taxon>
    </lineage>
</organism>
<feature type="transmembrane region" description="Helical" evidence="1">
    <location>
        <begin position="7"/>
        <end position="26"/>
    </location>
</feature>
<dbReference type="RefSeq" id="WP_379591187.1">
    <property type="nucleotide sequence ID" value="NZ_JBHTKK010000004.1"/>
</dbReference>
<name>A0ABW3NGH1_9BACI</name>
<proteinExistence type="predicted"/>
<dbReference type="Proteomes" id="UP001597041">
    <property type="component" value="Unassembled WGS sequence"/>
</dbReference>
<keyword evidence="3" id="KW-1185">Reference proteome</keyword>